<evidence type="ECO:0000256" key="1">
    <source>
        <dbReference type="ARBA" id="ARBA00022598"/>
    </source>
</evidence>
<accession>A0A177Y613</accession>
<dbReference type="SUPFAM" id="SSF56059">
    <property type="entry name" value="Glutathione synthetase ATP-binding domain-like"/>
    <property type="match status" value="1"/>
</dbReference>
<evidence type="ECO:0000313" key="6">
    <source>
        <dbReference type="EMBL" id="OAJ96197.1"/>
    </source>
</evidence>
<dbReference type="PANTHER" id="PTHR43585">
    <property type="entry name" value="FUMIPYRROLE BIOSYNTHESIS PROTEIN C"/>
    <property type="match status" value="1"/>
</dbReference>
<keyword evidence="1" id="KW-0436">Ligase</keyword>
<keyword evidence="2 4" id="KW-0547">Nucleotide-binding</keyword>
<reference evidence="6 7" key="1">
    <citation type="journal article" date="2016" name="Syst. Appl. Microbiol.">
        <title>Vibrio bivalvicida sp. nov., a novel larval pathogen for bivalve molluscs reared in a hatchery.</title>
        <authorList>
            <person name="Dubert J."/>
            <person name="Romalde J.L."/>
            <person name="Prado S."/>
            <person name="Barja J.L."/>
        </authorList>
    </citation>
    <scope>NUCLEOTIDE SEQUENCE [LARGE SCALE GENOMIC DNA]</scope>
    <source>
        <strain evidence="6 7">605</strain>
    </source>
</reference>
<protein>
    <recommendedName>
        <fullName evidence="5">ATP-grasp domain-containing protein</fullName>
    </recommendedName>
</protein>
<dbReference type="Gene3D" id="3.30.470.20">
    <property type="entry name" value="ATP-grasp fold, B domain"/>
    <property type="match status" value="1"/>
</dbReference>
<comment type="caution">
    <text evidence="6">The sequence shown here is derived from an EMBL/GenBank/DDBJ whole genome shotgun (WGS) entry which is preliminary data.</text>
</comment>
<dbReference type="InterPro" id="IPR052032">
    <property type="entry name" value="ATP-dep_AA_Ligase"/>
</dbReference>
<proteinExistence type="predicted"/>
<evidence type="ECO:0000259" key="5">
    <source>
        <dbReference type="PROSITE" id="PS50975"/>
    </source>
</evidence>
<evidence type="ECO:0000313" key="7">
    <source>
        <dbReference type="Proteomes" id="UP000078406"/>
    </source>
</evidence>
<evidence type="ECO:0000256" key="3">
    <source>
        <dbReference type="ARBA" id="ARBA00022840"/>
    </source>
</evidence>
<dbReference type="PROSITE" id="PS50975">
    <property type="entry name" value="ATP_GRASP"/>
    <property type="match status" value="1"/>
</dbReference>
<dbReference type="AlphaFoldDB" id="A0A177Y613"/>
<evidence type="ECO:0000256" key="2">
    <source>
        <dbReference type="ARBA" id="ARBA00022741"/>
    </source>
</evidence>
<dbReference type="EMBL" id="LLEI02000006">
    <property type="protein sequence ID" value="OAJ96197.1"/>
    <property type="molecule type" value="Genomic_DNA"/>
</dbReference>
<feature type="domain" description="ATP-grasp" evidence="5">
    <location>
        <begin position="119"/>
        <end position="316"/>
    </location>
</feature>
<dbReference type="Pfam" id="PF13535">
    <property type="entry name" value="ATP-grasp_4"/>
    <property type="match status" value="1"/>
</dbReference>
<dbReference type="PANTHER" id="PTHR43585:SF2">
    <property type="entry name" value="ATP-GRASP ENZYME FSQD"/>
    <property type="match status" value="1"/>
</dbReference>
<dbReference type="GO" id="GO:0005524">
    <property type="term" value="F:ATP binding"/>
    <property type="evidence" value="ECO:0007669"/>
    <property type="project" value="UniProtKB-UniRule"/>
</dbReference>
<dbReference type="GO" id="GO:0016874">
    <property type="term" value="F:ligase activity"/>
    <property type="evidence" value="ECO:0007669"/>
    <property type="project" value="UniProtKB-KW"/>
</dbReference>
<name>A0A177Y613_9VIBR</name>
<evidence type="ECO:0000256" key="4">
    <source>
        <dbReference type="PROSITE-ProRule" id="PRU00409"/>
    </source>
</evidence>
<gene>
    <name evidence="6" type="ORF">APB76_00065</name>
</gene>
<organism evidence="6 7">
    <name type="scientific">Vibrio bivalvicida</name>
    <dbReference type="NCBI Taxonomy" id="1276888"/>
    <lineage>
        <taxon>Bacteria</taxon>
        <taxon>Pseudomonadati</taxon>
        <taxon>Pseudomonadota</taxon>
        <taxon>Gammaproteobacteria</taxon>
        <taxon>Vibrionales</taxon>
        <taxon>Vibrionaceae</taxon>
        <taxon>Vibrio</taxon>
        <taxon>Vibrio oreintalis group</taxon>
    </lineage>
</organism>
<dbReference type="Proteomes" id="UP000078406">
    <property type="component" value="Unassembled WGS sequence"/>
</dbReference>
<dbReference type="InterPro" id="IPR011761">
    <property type="entry name" value="ATP-grasp"/>
</dbReference>
<keyword evidence="3 4" id="KW-0067">ATP-binding</keyword>
<dbReference type="GO" id="GO:0046872">
    <property type="term" value="F:metal ion binding"/>
    <property type="evidence" value="ECO:0007669"/>
    <property type="project" value="InterPro"/>
</dbReference>
<sequence length="413" mass="45894">MVDKAILLIYPIRGGEKYIFSALNKGYYVFCLHSKKFGDSYISSEAKEILKSTPNCEALYIDDKAEVLDHIKSSKKQVIAVIPCTEPSIHLADQLSKELGLLGNDPLTSDLRRNKLTMREALIDAGLLSMSVKKCHSLVDALQFQSGKQKIVLKTPEGAGQEQVYICGSESEIKFAFDSIVSNLNLFGKPTSYALAEDYLEGDEIAVNVIVSEHTFKIIDIWEYTKGNNGVCNNILYNMKTVVFDETLTRDIEAYCKTVCSVLGHKVGIAHLELKLNNGRCQLIELGARLPGTKIPHLWERYSERCIVSDIVDVYLGSDISPEYEFTSNLAIVYHPDLKDAVVIESIDGIENLIDTPSYVEHEQSLQVGDLVRPISTLNSSAFVTSLANKSLHQLCEDICLVHNSVQINPGQL</sequence>